<dbReference type="InterPro" id="IPR011006">
    <property type="entry name" value="CheY-like_superfamily"/>
</dbReference>
<dbReference type="PANTHER" id="PTHR37299">
    <property type="entry name" value="TRANSCRIPTIONAL REGULATOR-RELATED"/>
    <property type="match status" value="1"/>
</dbReference>
<dbReference type="RefSeq" id="WP_265724581.1">
    <property type="nucleotide sequence ID" value="NZ_JAOSLC020000003.1"/>
</dbReference>
<dbReference type="Pfam" id="PF04397">
    <property type="entry name" value="LytTR"/>
    <property type="match status" value="1"/>
</dbReference>
<dbReference type="CDD" id="cd17534">
    <property type="entry name" value="REC_DC-like"/>
    <property type="match status" value="1"/>
</dbReference>
<name>A0ABT5S762_9FLAO</name>
<keyword evidence="5" id="KW-1185">Reference proteome</keyword>
<feature type="domain" description="HTH LytTR-type" evidence="3">
    <location>
        <begin position="139"/>
        <end position="236"/>
    </location>
</feature>
<keyword evidence="1" id="KW-0597">Phosphoprotein</keyword>
<comment type="caution">
    <text evidence="4">The sequence shown here is derived from an EMBL/GenBank/DDBJ whole genome shotgun (WGS) entry which is preliminary data.</text>
</comment>
<dbReference type="InterPro" id="IPR046947">
    <property type="entry name" value="LytR-like"/>
</dbReference>
<dbReference type="InterPro" id="IPR007492">
    <property type="entry name" value="LytTR_DNA-bd_dom"/>
</dbReference>
<dbReference type="PROSITE" id="PS50930">
    <property type="entry name" value="HTH_LYTTR"/>
    <property type="match status" value="1"/>
</dbReference>
<gene>
    <name evidence="4" type="ORF">N5A56_005480</name>
</gene>
<feature type="modified residue" description="4-aspartylphosphate" evidence="1">
    <location>
        <position position="56"/>
    </location>
</feature>
<dbReference type="Pfam" id="PF00072">
    <property type="entry name" value="Response_reg"/>
    <property type="match status" value="1"/>
</dbReference>
<dbReference type="SMART" id="SM00850">
    <property type="entry name" value="LytTR"/>
    <property type="match status" value="1"/>
</dbReference>
<dbReference type="SMART" id="SM00448">
    <property type="entry name" value="REC"/>
    <property type="match status" value="1"/>
</dbReference>
<dbReference type="Gene3D" id="2.40.50.1020">
    <property type="entry name" value="LytTr DNA-binding domain"/>
    <property type="match status" value="1"/>
</dbReference>
<dbReference type="Gene3D" id="3.40.50.2300">
    <property type="match status" value="1"/>
</dbReference>
<dbReference type="PANTHER" id="PTHR37299:SF1">
    <property type="entry name" value="STAGE 0 SPORULATION PROTEIN A HOMOLOG"/>
    <property type="match status" value="1"/>
</dbReference>
<dbReference type="Proteomes" id="UP001151478">
    <property type="component" value="Unassembled WGS sequence"/>
</dbReference>
<evidence type="ECO:0000256" key="1">
    <source>
        <dbReference type="PROSITE-ProRule" id="PRU00169"/>
    </source>
</evidence>
<dbReference type="SUPFAM" id="SSF52172">
    <property type="entry name" value="CheY-like"/>
    <property type="match status" value="1"/>
</dbReference>
<proteinExistence type="predicted"/>
<dbReference type="InterPro" id="IPR001789">
    <property type="entry name" value="Sig_transdc_resp-reg_receiver"/>
</dbReference>
<protein>
    <submittedName>
        <fullName evidence="4">Response regulator</fullName>
    </submittedName>
</protein>
<dbReference type="PROSITE" id="PS50110">
    <property type="entry name" value="RESPONSE_REGULATORY"/>
    <property type="match status" value="1"/>
</dbReference>
<evidence type="ECO:0000259" key="2">
    <source>
        <dbReference type="PROSITE" id="PS50110"/>
    </source>
</evidence>
<organism evidence="4 5">
    <name type="scientific">Polaribacter ponticola</name>
    <dbReference type="NCBI Taxonomy" id="2978475"/>
    <lineage>
        <taxon>Bacteria</taxon>
        <taxon>Pseudomonadati</taxon>
        <taxon>Bacteroidota</taxon>
        <taxon>Flavobacteriia</taxon>
        <taxon>Flavobacteriales</taxon>
        <taxon>Flavobacteriaceae</taxon>
    </lineage>
</organism>
<evidence type="ECO:0000313" key="5">
    <source>
        <dbReference type="Proteomes" id="UP001151478"/>
    </source>
</evidence>
<reference evidence="4" key="1">
    <citation type="submission" date="2023-02" db="EMBL/GenBank/DDBJ databases">
        <title>Polaribacter ponticola sp. nov., isolated from seawater.</title>
        <authorList>
            <person name="Baek J.H."/>
            <person name="Kim J.M."/>
            <person name="Choi D.G."/>
            <person name="Jeon C.O."/>
        </authorList>
    </citation>
    <scope>NUCLEOTIDE SEQUENCE</scope>
    <source>
        <strain evidence="4">MSW5</strain>
    </source>
</reference>
<accession>A0ABT5S762</accession>
<evidence type="ECO:0000313" key="4">
    <source>
        <dbReference type="EMBL" id="MDD7913908.1"/>
    </source>
</evidence>
<evidence type="ECO:0000259" key="3">
    <source>
        <dbReference type="PROSITE" id="PS50930"/>
    </source>
</evidence>
<sequence length="236" mass="27480">MQTNFKILIVEDNVIIADDLEQIIESFGYNVIGNVISYERAVSFLEKNRVDLVLIDIDLATEKTGLDLANYINQYIQVPFIYVTSNLDDQTINIAAKTKPSAYLVKPFDNNTIYASIEVAITNYIEEKVDHNQNKKDHLFLKKNNLYHKVKTDHISYVKSDNIYLEIYTIENDKFLIRNTLKSFLTELPSNFYKCNKSHIININNVKTFNLNYVFINDKQITVSKEFKPYLKSLIN</sequence>
<feature type="domain" description="Response regulatory" evidence="2">
    <location>
        <begin position="6"/>
        <end position="121"/>
    </location>
</feature>
<dbReference type="EMBL" id="JAOSLC020000003">
    <property type="protein sequence ID" value="MDD7913908.1"/>
    <property type="molecule type" value="Genomic_DNA"/>
</dbReference>